<evidence type="ECO:0000313" key="2">
    <source>
        <dbReference type="Proteomes" id="UP000018958"/>
    </source>
</evidence>
<comment type="caution">
    <text evidence="1">The sequence shown here is derived from an EMBL/GenBank/DDBJ whole genome shotgun (WGS) entry which is preliminary data.</text>
</comment>
<protein>
    <submittedName>
        <fullName evidence="1">Uncharacterized protein</fullName>
    </submittedName>
</protein>
<dbReference type="EMBL" id="ANIX01000773">
    <property type="protein sequence ID" value="ETP23498.1"/>
    <property type="molecule type" value="Genomic_DNA"/>
</dbReference>
<accession>W2XM47</accession>
<reference evidence="1 2" key="1">
    <citation type="submission" date="2013-11" db="EMBL/GenBank/DDBJ databases">
        <title>The Genome Sequence of Phytophthora parasitica CJ01A1.</title>
        <authorList>
            <consortium name="The Broad Institute Genomics Platform"/>
            <person name="Russ C."/>
            <person name="Tyler B."/>
            <person name="Panabieres F."/>
            <person name="Shan W."/>
            <person name="Tripathy S."/>
            <person name="Grunwald N."/>
            <person name="Machado M."/>
            <person name="Johnson C.S."/>
            <person name="Walker B."/>
            <person name="Young S.K."/>
            <person name="Zeng Q."/>
            <person name="Gargeya S."/>
            <person name="Fitzgerald M."/>
            <person name="Haas B."/>
            <person name="Abouelleil A."/>
            <person name="Allen A.W."/>
            <person name="Alvarado L."/>
            <person name="Arachchi H.M."/>
            <person name="Berlin A.M."/>
            <person name="Chapman S.B."/>
            <person name="Gainer-Dewar J."/>
            <person name="Goldberg J."/>
            <person name="Griggs A."/>
            <person name="Gujja S."/>
            <person name="Hansen M."/>
            <person name="Howarth C."/>
            <person name="Imamovic A."/>
            <person name="Ireland A."/>
            <person name="Larimer J."/>
            <person name="McCowan C."/>
            <person name="Murphy C."/>
            <person name="Pearson M."/>
            <person name="Poon T.W."/>
            <person name="Priest M."/>
            <person name="Roberts A."/>
            <person name="Saif S."/>
            <person name="Shea T."/>
            <person name="Sisk P."/>
            <person name="Sykes S."/>
            <person name="Wortman J."/>
            <person name="Nusbaum C."/>
            <person name="Birren B."/>
        </authorList>
    </citation>
    <scope>NUCLEOTIDE SEQUENCE [LARGE SCALE GENOMIC DNA]</scope>
    <source>
        <strain evidence="1 2">CJ01A1</strain>
    </source>
</reference>
<sequence length="61" mass="6653">MNEESGRVARLEVCIDVVNSLLQLLRDTMDASNVLDDALLTQDCVVGDLTDHPQVGNLATR</sequence>
<proteinExistence type="predicted"/>
<name>W2XM47_PHYNI</name>
<evidence type="ECO:0000313" key="1">
    <source>
        <dbReference type="EMBL" id="ETP23498.1"/>
    </source>
</evidence>
<dbReference type="Proteomes" id="UP000018958">
    <property type="component" value="Unassembled WGS sequence"/>
</dbReference>
<organism evidence="1 2">
    <name type="scientific">Phytophthora nicotianae CJ01A1</name>
    <dbReference type="NCBI Taxonomy" id="1317063"/>
    <lineage>
        <taxon>Eukaryota</taxon>
        <taxon>Sar</taxon>
        <taxon>Stramenopiles</taxon>
        <taxon>Oomycota</taxon>
        <taxon>Peronosporomycetes</taxon>
        <taxon>Peronosporales</taxon>
        <taxon>Peronosporaceae</taxon>
        <taxon>Phytophthora</taxon>
    </lineage>
</organism>
<dbReference type="AlphaFoldDB" id="W2XM47"/>
<gene>
    <name evidence="1" type="ORF">F441_03395</name>
</gene>